<evidence type="ECO:0000313" key="1">
    <source>
        <dbReference type="EMBL" id="CAG8981847.1"/>
    </source>
</evidence>
<dbReference type="OrthoDB" id="566138at2759"/>
<protein>
    <submittedName>
        <fullName evidence="1">Uncharacterized protein</fullName>
    </submittedName>
</protein>
<keyword evidence="2" id="KW-1185">Reference proteome</keyword>
<comment type="caution">
    <text evidence="1">The sequence shown here is derived from an EMBL/GenBank/DDBJ whole genome shotgun (WGS) entry which is preliminary data.</text>
</comment>
<dbReference type="EMBL" id="CAJVRM010000526">
    <property type="protein sequence ID" value="CAG8981847.1"/>
    <property type="molecule type" value="Genomic_DNA"/>
</dbReference>
<organism evidence="1 2">
    <name type="scientific">Hymenoscyphus albidus</name>
    <dbReference type="NCBI Taxonomy" id="595503"/>
    <lineage>
        <taxon>Eukaryota</taxon>
        <taxon>Fungi</taxon>
        <taxon>Dikarya</taxon>
        <taxon>Ascomycota</taxon>
        <taxon>Pezizomycotina</taxon>
        <taxon>Leotiomycetes</taxon>
        <taxon>Helotiales</taxon>
        <taxon>Helotiaceae</taxon>
        <taxon>Hymenoscyphus</taxon>
    </lineage>
</organism>
<reference evidence="1" key="1">
    <citation type="submission" date="2021-07" db="EMBL/GenBank/DDBJ databases">
        <authorList>
            <person name="Durling M."/>
        </authorList>
    </citation>
    <scope>NUCLEOTIDE SEQUENCE</scope>
</reference>
<gene>
    <name evidence="1" type="ORF">HYALB_00013656</name>
</gene>
<accession>A0A9N9M0M0</accession>
<evidence type="ECO:0000313" key="2">
    <source>
        <dbReference type="Proteomes" id="UP000701801"/>
    </source>
</evidence>
<sequence length="89" mass="9471">MLQKFGLDIIIGSADSQLTKIAAAAVFSLQLGYLDYNGRAFEMLAIESANQEAGLIEVTSAWDATSNPVKPPPLGEALKKSARSLVVFT</sequence>
<dbReference type="Proteomes" id="UP000701801">
    <property type="component" value="Unassembled WGS sequence"/>
</dbReference>
<name>A0A9N9M0M0_9HELO</name>
<dbReference type="AlphaFoldDB" id="A0A9N9M0M0"/>
<proteinExistence type="predicted"/>